<sequence>MQPGDLQCTMPKLKSTMELGKNYL</sequence>
<dbReference type="EMBL" id="GBRH01260315">
    <property type="protein sequence ID" value="JAD37580.1"/>
    <property type="molecule type" value="Transcribed_RNA"/>
</dbReference>
<name>A0A0A8ZLG2_ARUDO</name>
<reference evidence="1" key="2">
    <citation type="journal article" date="2015" name="Data Brief">
        <title>Shoot transcriptome of the giant reed, Arundo donax.</title>
        <authorList>
            <person name="Barrero R.A."/>
            <person name="Guerrero F.D."/>
            <person name="Moolhuijzen P."/>
            <person name="Goolsby J.A."/>
            <person name="Tidwell J."/>
            <person name="Bellgard S.E."/>
            <person name="Bellgard M.I."/>
        </authorList>
    </citation>
    <scope>NUCLEOTIDE SEQUENCE</scope>
    <source>
        <tissue evidence="1">Shoot tissue taken approximately 20 cm above the soil surface</tissue>
    </source>
</reference>
<reference evidence="1" key="1">
    <citation type="submission" date="2014-09" db="EMBL/GenBank/DDBJ databases">
        <authorList>
            <person name="Magalhaes I.L.F."/>
            <person name="Oliveira U."/>
            <person name="Santos F.R."/>
            <person name="Vidigal T.H.D.A."/>
            <person name="Brescovit A.D."/>
            <person name="Santos A.J."/>
        </authorList>
    </citation>
    <scope>NUCLEOTIDE SEQUENCE</scope>
    <source>
        <tissue evidence="1">Shoot tissue taken approximately 20 cm above the soil surface</tissue>
    </source>
</reference>
<organism evidence="1">
    <name type="scientific">Arundo donax</name>
    <name type="common">Giant reed</name>
    <name type="synonym">Donax arundinaceus</name>
    <dbReference type="NCBI Taxonomy" id="35708"/>
    <lineage>
        <taxon>Eukaryota</taxon>
        <taxon>Viridiplantae</taxon>
        <taxon>Streptophyta</taxon>
        <taxon>Embryophyta</taxon>
        <taxon>Tracheophyta</taxon>
        <taxon>Spermatophyta</taxon>
        <taxon>Magnoliopsida</taxon>
        <taxon>Liliopsida</taxon>
        <taxon>Poales</taxon>
        <taxon>Poaceae</taxon>
        <taxon>PACMAD clade</taxon>
        <taxon>Arundinoideae</taxon>
        <taxon>Arundineae</taxon>
        <taxon>Arundo</taxon>
    </lineage>
</organism>
<dbReference type="AlphaFoldDB" id="A0A0A8ZLG2"/>
<accession>A0A0A8ZLG2</accession>
<protein>
    <submittedName>
        <fullName evidence="1">Uncharacterized protein</fullName>
    </submittedName>
</protein>
<evidence type="ECO:0000313" key="1">
    <source>
        <dbReference type="EMBL" id="JAD37580.1"/>
    </source>
</evidence>
<proteinExistence type="predicted"/>